<keyword evidence="2" id="KW-0472">Membrane</keyword>
<dbReference type="Gene3D" id="2.130.10.10">
    <property type="entry name" value="YVTN repeat-like/Quinoprotein amine dehydrogenase"/>
    <property type="match status" value="1"/>
</dbReference>
<dbReference type="Pfam" id="PF01437">
    <property type="entry name" value="PSI"/>
    <property type="match status" value="1"/>
</dbReference>
<reference evidence="7" key="1">
    <citation type="submission" date="2025-08" db="UniProtKB">
        <authorList>
            <consortium name="Ensembl"/>
        </authorList>
    </citation>
    <scope>IDENTIFICATION</scope>
</reference>
<name>A0A8C4WVL6_EPTBU</name>
<dbReference type="OMA" id="GENKEEC"/>
<proteinExistence type="predicted"/>
<dbReference type="GO" id="GO:0030335">
    <property type="term" value="P:positive regulation of cell migration"/>
    <property type="evidence" value="ECO:0007669"/>
    <property type="project" value="TreeGrafter"/>
</dbReference>
<dbReference type="SUPFAM" id="SSF103575">
    <property type="entry name" value="Plexin repeat"/>
    <property type="match status" value="1"/>
</dbReference>
<dbReference type="InterPro" id="IPR015943">
    <property type="entry name" value="WD40/YVTN_repeat-like_dom_sf"/>
</dbReference>
<keyword evidence="3" id="KW-1015">Disulfide bond</keyword>
<dbReference type="GeneTree" id="ENSGT00940000158641"/>
<dbReference type="PROSITE" id="PS51004">
    <property type="entry name" value="SEMA"/>
    <property type="match status" value="1"/>
</dbReference>
<evidence type="ECO:0000256" key="3">
    <source>
        <dbReference type="ARBA" id="ARBA00023157"/>
    </source>
</evidence>
<dbReference type="InterPro" id="IPR036352">
    <property type="entry name" value="Semap_dom_sf"/>
</dbReference>
<dbReference type="GO" id="GO:0030215">
    <property type="term" value="F:semaphorin receptor binding"/>
    <property type="evidence" value="ECO:0007669"/>
    <property type="project" value="InterPro"/>
</dbReference>
<comment type="subcellular location">
    <subcellularLocation>
        <location evidence="1">Membrane</location>
    </subcellularLocation>
</comment>
<dbReference type="Ensembl" id="ENSEBUT00000014226.1">
    <property type="protein sequence ID" value="ENSEBUP00000013650.1"/>
    <property type="gene ID" value="ENSEBUG00000008614.1"/>
</dbReference>
<sequence length="594" mass="66243">MCWEHIFGLQLDAITGRELFYHKKLTWRASRQERKTCSMKGKSESECRNFIKVLLPRSDSLLFICGTNAYNPTCRLYLEDSLEQTGKNVSGMAKCPYDSRQSNVALFADDKLYTATVTDFLALDAVVYRSLSEPALRSLKHDSRWLKEPHFVRALEYGEHVYFFLREIAVEFTALGKVVVSRVARVCKNDAGGSQRVLERHWTSFVKARLNCSVPGESHFYFNELQAVTDVMSIAGRDIVLGIFTTPANSIPGSAVCAFDMATVQAAFLGRFKEQRVGDAGWAMVPEERLPDPRPGSCARSGPAMSYSSSQLFPDDNLLFLKSHPLLDGSVPSLGEQPCFTRTIVRSRLSHLAVDPAAGPYGNHTVMFLASDTGLVLKVLLWPPVSAGMADPMAVASSPFLPSLLLEQIDVYDAHRCGEPDEHQVLGLELDTEGHTLYVAFRTCVLHLPLSRCHLYTCRRACLSARDPYCGWRGRVCIRLPHRAQGYEQELESKELSRMTRCPEVVSKPAPPVLPALVAGSLRPTSLSIRPRQAVLGLNRSRIPLEPLHVLRHPGPYSSSHAHSHAIHFMHPVYRWSIALKSISLKSIDRIPSS</sequence>
<keyword evidence="4" id="KW-0325">Glycoprotein</keyword>
<dbReference type="Gene3D" id="3.30.1680.10">
    <property type="entry name" value="ligand-binding face of the semaphorins, domain 2"/>
    <property type="match status" value="1"/>
</dbReference>
<dbReference type="GO" id="GO:0045499">
    <property type="term" value="F:chemorepellent activity"/>
    <property type="evidence" value="ECO:0007669"/>
    <property type="project" value="TreeGrafter"/>
</dbReference>
<comment type="caution">
    <text evidence="5">Lacks conserved residue(s) required for the propagation of feature annotation.</text>
</comment>
<dbReference type="GO" id="GO:0007411">
    <property type="term" value="P:axon guidance"/>
    <property type="evidence" value="ECO:0007669"/>
    <property type="project" value="TreeGrafter"/>
</dbReference>
<reference evidence="7" key="2">
    <citation type="submission" date="2025-09" db="UniProtKB">
        <authorList>
            <consortium name="Ensembl"/>
        </authorList>
    </citation>
    <scope>IDENTIFICATION</scope>
</reference>
<dbReference type="Proteomes" id="UP000694388">
    <property type="component" value="Unplaced"/>
</dbReference>
<protein>
    <submittedName>
        <fullName evidence="7">Semaphorin 6C</fullName>
    </submittedName>
</protein>
<dbReference type="GO" id="GO:0001755">
    <property type="term" value="P:neural crest cell migration"/>
    <property type="evidence" value="ECO:0007669"/>
    <property type="project" value="TreeGrafter"/>
</dbReference>
<dbReference type="PANTHER" id="PTHR11036:SF79">
    <property type="entry name" value="SEMAPHORIN 5C, ISOFORM A"/>
    <property type="match status" value="1"/>
</dbReference>
<evidence type="ECO:0000259" key="6">
    <source>
        <dbReference type="PROSITE" id="PS51004"/>
    </source>
</evidence>
<evidence type="ECO:0000313" key="8">
    <source>
        <dbReference type="Proteomes" id="UP000694388"/>
    </source>
</evidence>
<dbReference type="GO" id="GO:0071526">
    <property type="term" value="P:semaphorin-plexin signaling pathway"/>
    <property type="evidence" value="ECO:0007669"/>
    <property type="project" value="TreeGrafter"/>
</dbReference>
<accession>A0A8C4WVL6</accession>
<dbReference type="InterPro" id="IPR001627">
    <property type="entry name" value="Semap_dom"/>
</dbReference>
<keyword evidence="8" id="KW-1185">Reference proteome</keyword>
<dbReference type="SUPFAM" id="SSF101912">
    <property type="entry name" value="Sema domain"/>
    <property type="match status" value="1"/>
</dbReference>
<organism evidence="7 8">
    <name type="scientific">Eptatretus burgeri</name>
    <name type="common">Inshore hagfish</name>
    <dbReference type="NCBI Taxonomy" id="7764"/>
    <lineage>
        <taxon>Eukaryota</taxon>
        <taxon>Metazoa</taxon>
        <taxon>Chordata</taxon>
        <taxon>Craniata</taxon>
        <taxon>Vertebrata</taxon>
        <taxon>Cyclostomata</taxon>
        <taxon>Myxini</taxon>
        <taxon>Myxiniformes</taxon>
        <taxon>Myxinidae</taxon>
        <taxon>Eptatretinae</taxon>
        <taxon>Eptatretus</taxon>
    </lineage>
</organism>
<dbReference type="InterPro" id="IPR002165">
    <property type="entry name" value="Plexin_repeat"/>
</dbReference>
<dbReference type="SMART" id="SM00630">
    <property type="entry name" value="Sema"/>
    <property type="match status" value="1"/>
</dbReference>
<dbReference type="GO" id="GO:0005886">
    <property type="term" value="C:plasma membrane"/>
    <property type="evidence" value="ECO:0007669"/>
    <property type="project" value="TreeGrafter"/>
</dbReference>
<evidence type="ECO:0000256" key="2">
    <source>
        <dbReference type="ARBA" id="ARBA00023136"/>
    </source>
</evidence>
<evidence type="ECO:0000256" key="1">
    <source>
        <dbReference type="ARBA" id="ARBA00004370"/>
    </source>
</evidence>
<dbReference type="PANTHER" id="PTHR11036">
    <property type="entry name" value="SEMAPHORIN"/>
    <property type="match status" value="1"/>
</dbReference>
<evidence type="ECO:0000256" key="5">
    <source>
        <dbReference type="PROSITE-ProRule" id="PRU00352"/>
    </source>
</evidence>
<evidence type="ECO:0000256" key="4">
    <source>
        <dbReference type="ARBA" id="ARBA00023180"/>
    </source>
</evidence>
<dbReference type="Pfam" id="PF01403">
    <property type="entry name" value="Sema"/>
    <property type="match status" value="1"/>
</dbReference>
<dbReference type="InterPro" id="IPR027231">
    <property type="entry name" value="Semaphorin"/>
</dbReference>
<dbReference type="AlphaFoldDB" id="A0A8C4WVL6"/>
<feature type="domain" description="Sema" evidence="6">
    <location>
        <begin position="1"/>
        <end position="450"/>
    </location>
</feature>
<evidence type="ECO:0000313" key="7">
    <source>
        <dbReference type="Ensembl" id="ENSEBUP00000013650.1"/>
    </source>
</evidence>